<dbReference type="EMBL" id="PP511791">
    <property type="protein sequence ID" value="XCD07559.1"/>
    <property type="molecule type" value="Genomic_DNA"/>
</dbReference>
<protein>
    <submittedName>
        <fullName evidence="2">Terminase</fullName>
    </submittedName>
</protein>
<evidence type="ECO:0000313" key="2">
    <source>
        <dbReference type="EMBL" id="XCD07559.1"/>
    </source>
</evidence>
<feature type="domain" description="Terminase large subunit ribonuclease H-like" evidence="1">
    <location>
        <begin position="406"/>
        <end position="508"/>
    </location>
</feature>
<evidence type="ECO:0000259" key="1">
    <source>
        <dbReference type="Pfam" id="PF22530"/>
    </source>
</evidence>
<sequence length="582" mass="66654">MASKEIISAVNSYENYISAHGIDEQVIEAYCQATQAAFGEKDIPYALTVSATAKELIEQFVLKMTGGTVWELEKYSFANKTQYDIVNKFYDVLLLEAQNKVVDSGFRYLERKREPKERFYMPRRKQFLKIGLTDALQGMIDDKYDILCMSLIPGAGKTTIEKFLNSLVIGWFPKDFTLFYSHSGDITRMYYDGVYDIVTNFDEYTWNEIFPGLRVTSTNAKMEQFNVGKYKPFPSVQCTSVGSKNAGKVRASKFLFVDDMIGGIEEAMNINILDKLWDKYAVDARQRKIQDTDGKNCKEIHIATRWSVHDVIGRIQNMYAGNPRVKSIAVPDIDPITGESNFEYEFSGFTKEFFADQQLLMDDISYSCLYKQEPIEREGLVFPEDKIRRYLNLPHGAPESITAQCDTKGKGTDFFVLPVLQKYGEDYYCVDCVCDNTADYERQYENAANIIVNNEVQDCEFERNAGGDRVAMEVNKRVEQKGWICNITDKPTETNKEARIFQCSNWILQHVIFKDQSLYSPKEPYGIMMSLLKQYSVSGKKQLDDVPDVFSNFAIRMTKGNRTAKAEAVHNPFRTGGYGYGY</sequence>
<dbReference type="Pfam" id="PF22530">
    <property type="entry name" value="Terminase-T7_RNaseH-like"/>
    <property type="match status" value="1"/>
</dbReference>
<name>A0AAU8B5P2_9CAUD</name>
<accession>A0AAU8B5P2</accession>
<proteinExistence type="predicted"/>
<dbReference type="InterPro" id="IPR054762">
    <property type="entry name" value="Gp19_RNaseH-like"/>
</dbReference>
<organism evidence="2">
    <name type="scientific">Dulem virus 39</name>
    <dbReference type="NCBI Taxonomy" id="3145757"/>
    <lineage>
        <taxon>Viruses</taxon>
        <taxon>Duplodnaviria</taxon>
        <taxon>Heunggongvirae</taxon>
        <taxon>Uroviricota</taxon>
        <taxon>Caudoviricetes</taxon>
    </lineage>
</organism>
<reference evidence="2" key="1">
    <citation type="submission" date="2024-03" db="EMBL/GenBank/DDBJ databases">
        <title>Diverse circular DNA viruses in blood, oral, and fecal samples of captive lemurs.</title>
        <authorList>
            <person name="Paietta E.N."/>
            <person name="Kraberger S."/>
            <person name="Lund M.C."/>
            <person name="Custer J.M."/>
            <person name="Vargas K.M."/>
            <person name="Ehmke E.E."/>
            <person name="Yoder A.D."/>
            <person name="Varsani A."/>
        </authorList>
    </citation>
    <scope>NUCLEOTIDE SEQUENCE</scope>
    <source>
        <strain evidence="2">Duke_28FS_1</strain>
    </source>
</reference>